<dbReference type="InterPro" id="IPR003806">
    <property type="entry name" value="ATP-grasp_PylC-type"/>
</dbReference>
<gene>
    <name evidence="6" type="ORF">B3C1_01180</name>
</gene>
<dbReference type="OrthoDB" id="9803907at2"/>
<feature type="region of interest" description="Disordered" evidence="3">
    <location>
        <begin position="1"/>
        <end position="27"/>
    </location>
</feature>
<dbReference type="Pfam" id="PF00583">
    <property type="entry name" value="Acetyltransf_1"/>
    <property type="match status" value="1"/>
</dbReference>
<dbReference type="PATRIC" id="fig|745411.4.peg.229"/>
<evidence type="ECO:0000256" key="3">
    <source>
        <dbReference type="SAM" id="MobiDB-lite"/>
    </source>
</evidence>
<evidence type="ECO:0000313" key="7">
    <source>
        <dbReference type="Proteomes" id="UP000006755"/>
    </source>
</evidence>
<dbReference type="InterPro" id="IPR011761">
    <property type="entry name" value="ATP-grasp"/>
</dbReference>
<protein>
    <submittedName>
        <fullName evidence="6">Acetyltransferase</fullName>
    </submittedName>
</protein>
<keyword evidence="1" id="KW-0464">Manganese</keyword>
<dbReference type="InterPro" id="IPR016181">
    <property type="entry name" value="Acyl_CoA_acyltransferase"/>
</dbReference>
<dbReference type="SUPFAM" id="SSF55729">
    <property type="entry name" value="Acyl-CoA N-acyltransferases (Nat)"/>
    <property type="match status" value="1"/>
</dbReference>
<organism evidence="6 7">
    <name type="scientific">Gallaecimonas xiamenensis 3-C-1</name>
    <dbReference type="NCBI Taxonomy" id="745411"/>
    <lineage>
        <taxon>Bacteria</taxon>
        <taxon>Pseudomonadati</taxon>
        <taxon>Pseudomonadota</taxon>
        <taxon>Gammaproteobacteria</taxon>
        <taxon>Enterobacterales</taxon>
        <taxon>Gallaecimonadaceae</taxon>
        <taxon>Gallaecimonas</taxon>
    </lineage>
</organism>
<dbReference type="Gene3D" id="3.40.630.30">
    <property type="match status" value="1"/>
</dbReference>
<dbReference type="InterPro" id="IPR000182">
    <property type="entry name" value="GNAT_dom"/>
</dbReference>
<dbReference type="eggNOG" id="COG0189">
    <property type="taxonomic scope" value="Bacteria"/>
</dbReference>
<keyword evidence="2" id="KW-0067">ATP-binding</keyword>
<dbReference type="STRING" id="745411.B3C1_01180"/>
<proteinExistence type="predicted"/>
<dbReference type="PANTHER" id="PTHR21621">
    <property type="entry name" value="RIBOSOMAL PROTEIN S6 MODIFICATION PROTEIN"/>
    <property type="match status" value="1"/>
</dbReference>
<dbReference type="Gene3D" id="3.30.470.20">
    <property type="entry name" value="ATP-grasp fold, B domain"/>
    <property type="match status" value="2"/>
</dbReference>
<dbReference type="GO" id="GO:0009432">
    <property type="term" value="P:SOS response"/>
    <property type="evidence" value="ECO:0007669"/>
    <property type="project" value="TreeGrafter"/>
</dbReference>
<evidence type="ECO:0000256" key="1">
    <source>
        <dbReference type="ARBA" id="ARBA00023211"/>
    </source>
</evidence>
<keyword evidence="7" id="KW-1185">Reference proteome</keyword>
<comment type="caution">
    <text evidence="6">The sequence shown here is derived from an EMBL/GenBank/DDBJ whole genome shotgun (WGS) entry which is preliminary data.</text>
</comment>
<feature type="domain" description="N-acetyltransferase" evidence="5">
    <location>
        <begin position="111"/>
        <end position="261"/>
    </location>
</feature>
<evidence type="ECO:0000313" key="6">
    <source>
        <dbReference type="EMBL" id="EKE78030.1"/>
    </source>
</evidence>
<dbReference type="Pfam" id="PF02655">
    <property type="entry name" value="ATP-grasp_3"/>
    <property type="match status" value="1"/>
</dbReference>
<dbReference type="Proteomes" id="UP000006755">
    <property type="component" value="Unassembled WGS sequence"/>
</dbReference>
<dbReference type="GO" id="GO:0018169">
    <property type="term" value="F:ribosomal S6-glutamic acid ligase activity"/>
    <property type="evidence" value="ECO:0007669"/>
    <property type="project" value="TreeGrafter"/>
</dbReference>
<dbReference type="AlphaFoldDB" id="K2KKT4"/>
<feature type="domain" description="ATP-grasp" evidence="4">
    <location>
        <begin position="330"/>
        <end position="573"/>
    </location>
</feature>
<accession>K2KKT4</accession>
<dbReference type="NCBIfam" id="TIGR03103">
    <property type="entry name" value="trio_acet_GNAT"/>
    <property type="match status" value="1"/>
</dbReference>
<dbReference type="SUPFAM" id="SSF56059">
    <property type="entry name" value="Glutathione synthetase ATP-binding domain-like"/>
    <property type="match status" value="1"/>
</dbReference>
<dbReference type="PROSITE" id="PS50975">
    <property type="entry name" value="ATP_GRASP"/>
    <property type="match status" value="1"/>
</dbReference>
<evidence type="ECO:0000256" key="2">
    <source>
        <dbReference type="PROSITE-ProRule" id="PRU00409"/>
    </source>
</evidence>
<sequence>MTSDSHRPPQHRLQRTRTPGYLHHGPEKGPSDAIIDCGWGRLLLAHSFSSPSQLAQALLAEADDKRDIALYVRDPHKVLAKAPQQLFLDPSDTLRLWLSDYRPKGNPIGGLRIRRAQDSKDAEAINRLYRQHGLKLIPDTLPSDTRLSKGHLLLVAEDAQDGRIIGTVTGLSYQALVADPDKGSSLWCLAVDRDAPRAGVGEALVRFLAEKFQAKGAAFMDLSVMHDNQGAIRLYESLGFRALQSFAIKTRSAFNHKLYLGPQDYSALNPYARIIVDEAVARGIDVKVVDSNRGLFTLSQGGKEVQCFESLTSQTHALALLRCQDKSLTHQCLRRAGLKTPPYRLAGNQEEDLAFLAAQQRIVVKPLAGEQGKGISIDVQSPQELTAALALARRHGDQVLLEALVPGHDLRILVIDHKVVAAARREPPFVVGDGQQDVRALIQKLSRRRAAATGGESQIPLDDETCRTLAAQGHSLDSVLPRGQSLAVRRTANLHTGGCLVDVTGQLHPHLVDVALKAARALDMGVVGLDLLVPDVTLSDYVIIEANERPGLANHEPHPTAQRFLDQLFPLSKSA</sequence>
<dbReference type="PROSITE" id="PS51186">
    <property type="entry name" value="GNAT"/>
    <property type="match status" value="1"/>
</dbReference>
<dbReference type="PANTHER" id="PTHR21621:SF0">
    <property type="entry name" value="BETA-CITRYLGLUTAMATE SYNTHASE B-RELATED"/>
    <property type="match status" value="1"/>
</dbReference>
<dbReference type="GO" id="GO:0005524">
    <property type="term" value="F:ATP binding"/>
    <property type="evidence" value="ECO:0007669"/>
    <property type="project" value="UniProtKB-UniRule"/>
</dbReference>
<dbReference type="GO" id="GO:0016747">
    <property type="term" value="F:acyltransferase activity, transferring groups other than amino-acyl groups"/>
    <property type="evidence" value="ECO:0007669"/>
    <property type="project" value="InterPro"/>
</dbReference>
<reference evidence="6 7" key="1">
    <citation type="journal article" date="2012" name="J. Bacteriol.">
        <title>Genome Sequence of Gallaecimonas xiamenensis Type Strain 3-C-1.</title>
        <authorList>
            <person name="Lai Q."/>
            <person name="Wang L."/>
            <person name="Wang W."/>
            <person name="Shao Z."/>
        </authorList>
    </citation>
    <scope>NUCLEOTIDE SEQUENCE [LARGE SCALE GENOMIC DNA]</scope>
    <source>
        <strain evidence="6 7">3-C-1</strain>
    </source>
</reference>
<dbReference type="RefSeq" id="WP_008482357.1">
    <property type="nucleotide sequence ID" value="NZ_AMRI01000001.1"/>
</dbReference>
<dbReference type="GO" id="GO:0005737">
    <property type="term" value="C:cytoplasm"/>
    <property type="evidence" value="ECO:0007669"/>
    <property type="project" value="TreeGrafter"/>
</dbReference>
<dbReference type="CDD" id="cd04301">
    <property type="entry name" value="NAT_SF"/>
    <property type="match status" value="1"/>
</dbReference>
<name>K2KKT4_9GAMM</name>
<evidence type="ECO:0000259" key="5">
    <source>
        <dbReference type="PROSITE" id="PS51186"/>
    </source>
</evidence>
<keyword evidence="6" id="KW-0808">Transferase</keyword>
<dbReference type="EMBL" id="AMRI01000001">
    <property type="protein sequence ID" value="EKE78030.1"/>
    <property type="molecule type" value="Genomic_DNA"/>
</dbReference>
<dbReference type="eggNOG" id="COG0456">
    <property type="taxonomic scope" value="Bacteria"/>
</dbReference>
<dbReference type="InterPro" id="IPR017534">
    <property type="entry name" value="GNAT-acetyltransferase"/>
</dbReference>
<evidence type="ECO:0000259" key="4">
    <source>
        <dbReference type="PROSITE" id="PS50975"/>
    </source>
</evidence>
<dbReference type="GO" id="GO:0046872">
    <property type="term" value="F:metal ion binding"/>
    <property type="evidence" value="ECO:0007669"/>
    <property type="project" value="InterPro"/>
</dbReference>
<keyword evidence="2" id="KW-0547">Nucleotide-binding</keyword>